<feature type="transmembrane region" description="Helical" evidence="2">
    <location>
        <begin position="580"/>
        <end position="608"/>
    </location>
</feature>
<comment type="caution">
    <text evidence="3">The sequence shown here is derived from an EMBL/GenBank/DDBJ whole genome shotgun (WGS) entry which is preliminary data.</text>
</comment>
<keyword evidence="2" id="KW-0812">Transmembrane</keyword>
<reference evidence="3 4" key="1">
    <citation type="journal article" date="2017" name="BMC Genomics">
        <title>Whole-genome assembly of Babesia ovata and comparative genomics between closely related pathogens.</title>
        <authorList>
            <person name="Yamagishi J."/>
            <person name="Asada M."/>
            <person name="Hakimi H."/>
            <person name="Tanaka T.Q."/>
            <person name="Sugimoto C."/>
            <person name="Kawazu S."/>
        </authorList>
    </citation>
    <scope>NUCLEOTIDE SEQUENCE [LARGE SCALE GENOMIC DNA]</scope>
    <source>
        <strain evidence="3 4">Miyake</strain>
    </source>
</reference>
<feature type="region of interest" description="Disordered" evidence="1">
    <location>
        <begin position="1"/>
        <end position="33"/>
    </location>
</feature>
<dbReference type="VEuPathDB" id="PiroplasmaDB:BOVATA_019050"/>
<name>A0A2H6KBP2_9APIC</name>
<dbReference type="EMBL" id="BDSA01000002">
    <property type="protein sequence ID" value="GBE60412.1"/>
    <property type="molecule type" value="Genomic_DNA"/>
</dbReference>
<evidence type="ECO:0000256" key="1">
    <source>
        <dbReference type="SAM" id="MobiDB-lite"/>
    </source>
</evidence>
<protein>
    <submittedName>
        <fullName evidence="3">Uncharacterized protein</fullName>
    </submittedName>
</protein>
<dbReference type="AlphaFoldDB" id="A0A2H6KBP2"/>
<feature type="compositionally biased region" description="Basic and acidic residues" evidence="1">
    <location>
        <begin position="20"/>
        <end position="33"/>
    </location>
</feature>
<evidence type="ECO:0000313" key="4">
    <source>
        <dbReference type="Proteomes" id="UP000236319"/>
    </source>
</evidence>
<keyword evidence="2" id="KW-0472">Membrane</keyword>
<dbReference type="Proteomes" id="UP000236319">
    <property type="component" value="Unassembled WGS sequence"/>
</dbReference>
<dbReference type="OrthoDB" id="360994at2759"/>
<keyword evidence="2" id="KW-1133">Transmembrane helix</keyword>
<accession>A0A2H6KBP2</accession>
<proteinExistence type="predicted"/>
<gene>
    <name evidence="3" type="ORF">BOVATA_019050</name>
</gene>
<organism evidence="3 4">
    <name type="scientific">Babesia ovata</name>
    <dbReference type="NCBI Taxonomy" id="189622"/>
    <lineage>
        <taxon>Eukaryota</taxon>
        <taxon>Sar</taxon>
        <taxon>Alveolata</taxon>
        <taxon>Apicomplexa</taxon>
        <taxon>Aconoidasida</taxon>
        <taxon>Piroplasmida</taxon>
        <taxon>Babesiidae</taxon>
        <taxon>Babesia</taxon>
    </lineage>
</organism>
<evidence type="ECO:0000256" key="2">
    <source>
        <dbReference type="SAM" id="Phobius"/>
    </source>
</evidence>
<keyword evidence="4" id="KW-1185">Reference proteome</keyword>
<evidence type="ECO:0000313" key="3">
    <source>
        <dbReference type="EMBL" id="GBE60412.1"/>
    </source>
</evidence>
<dbReference type="GeneID" id="39874182"/>
<feature type="compositionally biased region" description="Polar residues" evidence="1">
    <location>
        <begin position="1"/>
        <end position="16"/>
    </location>
</feature>
<dbReference type="RefSeq" id="XP_028866655.1">
    <property type="nucleotide sequence ID" value="XM_029010822.1"/>
</dbReference>
<sequence length="670" mass="77170">MPSGTENTAAKPSTQVADAKVAEPPKEADGGETGRKEYAVLDLHLNQFLSFIAEDYSFLPCAIYKPRIDVYLDGKLMYKSRVLAHEDDIFGNVIRLRVYSPNSMLTLKLYECVQLRLTEKCVDELIRPMLRNEPTDEVLISWCNIELGLLVPAQRYDMVCAFRVNPMFVHYNPGGILYYPTVNGKPFIENKRVCCACRVCVFLASNTLTVHEKVLNKYFDFRCDSHEVQLPRRSSSKDHIAAGMSESDGIKGGSNFARSLGRKELDSVKDFKNDPEPVVKMMREKNYSKERPVYDIPQEDSKLETFEMNVKKIFFTQENCTCCRLVEVPKHLRGINYSPCPCCHDYQVCCEHSLETYYYTSISLKLVSKSPIDFKTELMALMDVPPGSPNDSHERNDSLCSIVTRAYELQDQLKMLNRHLGFSEGSEAHQQYFYVFVAIIMLGFILDGKTLTVSCFMLGFITMYLHNTSLKQYQHDFGDVIEASRRLTRSGLGLEKTIRDMVEEEEPTTAIEPEDRYQRNMKCVSKHDFIDDVKLFSKLNTSLNRKENISIKTMTLLFSSSIPKNLRSTLVTTIEYCESFVWWVNAVLAVIRCFGPYLCCFFCVMGFLSLRYAFWMKCCIKAVLVLCCTSALVEEHSVVRRRFTQLRQLAKYLAMRIYRREWFLNANSFP</sequence>